<dbReference type="HOGENOM" id="CLU_1235274_0_0_1"/>
<dbReference type="RefSeq" id="XP_007415702.1">
    <property type="nucleotide sequence ID" value="XM_007415640.1"/>
</dbReference>
<dbReference type="InParanoid" id="F4S2M7"/>
<evidence type="ECO:0000313" key="1">
    <source>
        <dbReference type="EMBL" id="EGG01102.1"/>
    </source>
</evidence>
<dbReference type="EMBL" id="GL883141">
    <property type="protein sequence ID" value="EGG01102.1"/>
    <property type="molecule type" value="Genomic_DNA"/>
</dbReference>
<reference evidence="2" key="1">
    <citation type="journal article" date="2011" name="Proc. Natl. Acad. Sci. U.S.A.">
        <title>Obligate biotrophy features unraveled by the genomic analysis of rust fungi.</title>
        <authorList>
            <person name="Duplessis S."/>
            <person name="Cuomo C.A."/>
            <person name="Lin Y.-C."/>
            <person name="Aerts A."/>
            <person name="Tisserant E."/>
            <person name="Veneault-Fourrey C."/>
            <person name="Joly D.L."/>
            <person name="Hacquard S."/>
            <person name="Amselem J."/>
            <person name="Cantarel B.L."/>
            <person name="Chiu R."/>
            <person name="Coutinho P.M."/>
            <person name="Feau N."/>
            <person name="Field M."/>
            <person name="Frey P."/>
            <person name="Gelhaye E."/>
            <person name="Goldberg J."/>
            <person name="Grabherr M.G."/>
            <person name="Kodira C.D."/>
            <person name="Kohler A."/>
            <person name="Kuees U."/>
            <person name="Lindquist E.A."/>
            <person name="Lucas S.M."/>
            <person name="Mago R."/>
            <person name="Mauceli E."/>
            <person name="Morin E."/>
            <person name="Murat C."/>
            <person name="Pangilinan J.L."/>
            <person name="Park R."/>
            <person name="Pearson M."/>
            <person name="Quesneville H."/>
            <person name="Rouhier N."/>
            <person name="Sakthikumar S."/>
            <person name="Salamov A.A."/>
            <person name="Schmutz J."/>
            <person name="Selles B."/>
            <person name="Shapiro H."/>
            <person name="Tanguay P."/>
            <person name="Tuskan G.A."/>
            <person name="Henrissat B."/>
            <person name="Van de Peer Y."/>
            <person name="Rouze P."/>
            <person name="Ellis J.G."/>
            <person name="Dodds P.N."/>
            <person name="Schein J.E."/>
            <person name="Zhong S."/>
            <person name="Hamelin R.C."/>
            <person name="Grigoriev I.V."/>
            <person name="Szabo L.J."/>
            <person name="Martin F."/>
        </authorList>
    </citation>
    <scope>NUCLEOTIDE SEQUENCE [LARGE SCALE GENOMIC DNA]</scope>
    <source>
        <strain evidence="2">98AG31 / pathotype 3-4-7</strain>
    </source>
</reference>
<name>F4S2M7_MELLP</name>
<dbReference type="Proteomes" id="UP000001072">
    <property type="component" value="Unassembled WGS sequence"/>
</dbReference>
<sequence length="224" mass="24598">MMNLYMLSDLAGKGLVASPMNKKYLFTAAAYWRIVKAAHPWLSINSPASFSGRVEFKLDLCRACRKLVTIEASGLQGWGLLQDCFVLLKGGGLVITYRLRCPQRLPLPSLYRNPVGLSRDFLFLAAPSVVVLSVRQEKRKPARPVSSRNSFSIKIPSRTATVSAQAIVLLGRSEGVSQPGVHLNCDQAFPTMTPIPKSVEASPTHPTFLTMWSGTIFVGSKFSR</sequence>
<gene>
    <name evidence="1" type="ORF">MELLADRAFT_92758</name>
</gene>
<accession>F4S2M7</accession>
<protein>
    <submittedName>
        <fullName evidence="1">Uncharacterized protein</fullName>
    </submittedName>
</protein>
<proteinExistence type="predicted"/>
<evidence type="ECO:0000313" key="2">
    <source>
        <dbReference type="Proteomes" id="UP000001072"/>
    </source>
</evidence>
<dbReference type="GeneID" id="18936363"/>
<dbReference type="AlphaFoldDB" id="F4S2M7"/>
<keyword evidence="2" id="KW-1185">Reference proteome</keyword>
<dbReference type="KEGG" id="mlr:MELLADRAFT_92758"/>
<organism evidence="2">
    <name type="scientific">Melampsora larici-populina (strain 98AG31 / pathotype 3-4-7)</name>
    <name type="common">Poplar leaf rust fungus</name>
    <dbReference type="NCBI Taxonomy" id="747676"/>
    <lineage>
        <taxon>Eukaryota</taxon>
        <taxon>Fungi</taxon>
        <taxon>Dikarya</taxon>
        <taxon>Basidiomycota</taxon>
        <taxon>Pucciniomycotina</taxon>
        <taxon>Pucciniomycetes</taxon>
        <taxon>Pucciniales</taxon>
        <taxon>Melampsoraceae</taxon>
        <taxon>Melampsora</taxon>
    </lineage>
</organism>
<dbReference type="VEuPathDB" id="FungiDB:MELLADRAFT_92758"/>